<dbReference type="InterPro" id="IPR010067">
    <property type="entry name" value="ABC_SsuA_sub-bd"/>
</dbReference>
<evidence type="ECO:0000256" key="1">
    <source>
        <dbReference type="ARBA" id="ARBA00004418"/>
    </source>
</evidence>
<accession>C0VYF5</accession>
<dbReference type="SUPFAM" id="SSF53850">
    <property type="entry name" value="Periplasmic binding protein-like II"/>
    <property type="match status" value="1"/>
</dbReference>
<evidence type="ECO:0000256" key="5">
    <source>
        <dbReference type="SAM" id="SignalP"/>
    </source>
</evidence>
<comment type="subcellular location">
    <subcellularLocation>
        <location evidence="1">Periplasm</location>
    </subcellularLocation>
</comment>
<dbReference type="EMBL" id="ACFG01000004">
    <property type="protein sequence ID" value="EEH64458.1"/>
    <property type="molecule type" value="Genomic_DNA"/>
</dbReference>
<organism evidence="7 8">
    <name type="scientific">Gleimia coleocanis DSM 15436</name>
    <dbReference type="NCBI Taxonomy" id="525245"/>
    <lineage>
        <taxon>Bacteria</taxon>
        <taxon>Bacillati</taxon>
        <taxon>Actinomycetota</taxon>
        <taxon>Actinomycetes</taxon>
        <taxon>Actinomycetales</taxon>
        <taxon>Actinomycetaceae</taxon>
        <taxon>Gleimia</taxon>
    </lineage>
</organism>
<dbReference type="Proteomes" id="UP000010301">
    <property type="component" value="Unassembled WGS sequence"/>
</dbReference>
<dbReference type="GO" id="GO:0016020">
    <property type="term" value="C:membrane"/>
    <property type="evidence" value="ECO:0007669"/>
    <property type="project" value="InterPro"/>
</dbReference>
<comment type="caution">
    <text evidence="7">The sequence shown here is derived from an EMBL/GenBank/DDBJ whole genome shotgun (WGS) entry which is preliminary data.</text>
</comment>
<dbReference type="AlphaFoldDB" id="C0VYF5"/>
<dbReference type="InterPro" id="IPR015168">
    <property type="entry name" value="SsuA/THI5"/>
</dbReference>
<evidence type="ECO:0000256" key="4">
    <source>
        <dbReference type="ARBA" id="ARBA00022729"/>
    </source>
</evidence>
<evidence type="ECO:0000313" key="7">
    <source>
        <dbReference type="EMBL" id="EEH64458.1"/>
    </source>
</evidence>
<name>C0VYF5_9ACTO</name>
<dbReference type="GO" id="GO:0042626">
    <property type="term" value="F:ATPase-coupled transmembrane transporter activity"/>
    <property type="evidence" value="ECO:0007669"/>
    <property type="project" value="InterPro"/>
</dbReference>
<evidence type="ECO:0000256" key="2">
    <source>
        <dbReference type="ARBA" id="ARBA00010742"/>
    </source>
</evidence>
<keyword evidence="4 5" id="KW-0732">Signal</keyword>
<dbReference type="STRING" id="525245.HMPREF0044_0195"/>
<dbReference type="GO" id="GO:0042597">
    <property type="term" value="C:periplasmic space"/>
    <property type="evidence" value="ECO:0007669"/>
    <property type="project" value="UniProtKB-SubCell"/>
</dbReference>
<feature type="signal peptide" evidence="5">
    <location>
        <begin position="1"/>
        <end position="21"/>
    </location>
</feature>
<comment type="similarity">
    <text evidence="2">Belongs to the bacterial solute-binding protein SsuA/TauA family.</text>
</comment>
<dbReference type="PANTHER" id="PTHR30024:SF47">
    <property type="entry name" value="TAURINE-BINDING PERIPLASMIC PROTEIN"/>
    <property type="match status" value="1"/>
</dbReference>
<evidence type="ECO:0000259" key="6">
    <source>
        <dbReference type="Pfam" id="PF09084"/>
    </source>
</evidence>
<protein>
    <submittedName>
        <fullName evidence="7">ABC transporter, substrate-binding protein, aliphatic sulfonates family</fullName>
    </submittedName>
</protein>
<dbReference type="PROSITE" id="PS51257">
    <property type="entry name" value="PROKAR_LIPOPROTEIN"/>
    <property type="match status" value="1"/>
</dbReference>
<proteinExistence type="inferred from homology"/>
<feature type="chain" id="PRO_5039657681" evidence="5">
    <location>
        <begin position="22"/>
        <end position="339"/>
    </location>
</feature>
<dbReference type="PANTHER" id="PTHR30024">
    <property type="entry name" value="ALIPHATIC SULFONATES-BINDING PROTEIN-RELATED"/>
    <property type="match status" value="1"/>
</dbReference>
<evidence type="ECO:0000313" key="8">
    <source>
        <dbReference type="Proteomes" id="UP000010301"/>
    </source>
</evidence>
<dbReference type="eggNOG" id="COG0715">
    <property type="taxonomic scope" value="Bacteria"/>
</dbReference>
<dbReference type="Gene3D" id="3.40.190.10">
    <property type="entry name" value="Periplasmic binding protein-like II"/>
    <property type="match status" value="2"/>
</dbReference>
<dbReference type="OrthoDB" id="7374754at2"/>
<feature type="domain" description="SsuA/THI5-like" evidence="6">
    <location>
        <begin position="56"/>
        <end position="256"/>
    </location>
</feature>
<dbReference type="NCBIfam" id="TIGR01728">
    <property type="entry name" value="SsuA_fam"/>
    <property type="match status" value="1"/>
</dbReference>
<dbReference type="RefSeq" id="WP_006547192.1">
    <property type="nucleotide sequence ID" value="NZ_DS999545.1"/>
</dbReference>
<keyword evidence="8" id="KW-1185">Reference proteome</keyword>
<dbReference type="Pfam" id="PF09084">
    <property type="entry name" value="NMT1"/>
    <property type="match status" value="1"/>
</dbReference>
<gene>
    <name evidence="7" type="ORF">HMPREF0044_0195</name>
</gene>
<keyword evidence="3" id="KW-0813">Transport</keyword>
<sequence>MKLRRFSAFAAVAALSMGMAACGGTDAPADKAAEKPMEVMDVNFGYIPDLNGTALIAIANDQGLWEKHGLNVNLKTFTNGPLQIQALGTKDLDYGYIGNGAFWLPASGKADMACLIATSQADRVIAQPGIKDIKDLKGKKVGVPEGTSGDTILTLALEKAGMTIDDIERVPMDPGTVVSAFSAGQIDAAGLWYPMVDTIKKQVPDLVELAEDKDFEDQLAFPSAIVMRKGLDKENPELAKRVQMVLTEALDFRAENGDKTVELVAALSGQDAEALKGEAKYIATLSTADQLKLWEDGTIENWLNTLGKFFVKNGKVQESELLAPNTYFKIDLLKEAAGK</sequence>
<dbReference type="HOGENOM" id="CLU_028871_3_0_11"/>
<reference evidence="7 8" key="1">
    <citation type="submission" date="2009-01" db="EMBL/GenBank/DDBJ databases">
        <authorList>
            <person name="Qin X."/>
            <person name="Bachman B."/>
            <person name="Battles P."/>
            <person name="Bell A."/>
            <person name="Bess C."/>
            <person name="Bickham C."/>
            <person name="Chaboub L."/>
            <person name="Chen D."/>
            <person name="Coyle M."/>
            <person name="Deiros D.R."/>
            <person name="Dinh H."/>
            <person name="Forbes L."/>
            <person name="Fowler G."/>
            <person name="Francisco L."/>
            <person name="Fu Q."/>
            <person name="Gubbala S."/>
            <person name="Hale W."/>
            <person name="Han Y."/>
            <person name="Hemphill L."/>
            <person name="Highlander S.K."/>
            <person name="Hirani K."/>
            <person name="Hogues M."/>
            <person name="Jackson L."/>
            <person name="Jakkamsetti A."/>
            <person name="Javaid M."/>
            <person name="Jiang H."/>
            <person name="Korchina V."/>
            <person name="Kovar C."/>
            <person name="Lara F."/>
            <person name="Lee S."/>
            <person name="Mata R."/>
            <person name="Mathew T."/>
            <person name="Moen C."/>
            <person name="Morales K."/>
            <person name="Munidasa M."/>
            <person name="Nazareth L."/>
            <person name="Ngo R."/>
            <person name="Nguyen L."/>
            <person name="Okwuonu G."/>
            <person name="Ongeri F."/>
            <person name="Patil S."/>
            <person name="Petrosino J."/>
            <person name="Pham C."/>
            <person name="Pham P."/>
            <person name="Pu L.-L."/>
            <person name="Puazo M."/>
            <person name="Raj R."/>
            <person name="Reid J."/>
            <person name="Rouhana J."/>
            <person name="Saada N."/>
            <person name="Shang Y."/>
            <person name="Simmons D."/>
            <person name="Thornton R."/>
            <person name="Warren J."/>
            <person name="Weissenberger G."/>
            <person name="Zhang J."/>
            <person name="Zhang L."/>
            <person name="Zhou C."/>
            <person name="Zhu D."/>
            <person name="Muzny D."/>
            <person name="Worley K."/>
            <person name="Gibbs R."/>
        </authorList>
    </citation>
    <scope>NUCLEOTIDE SEQUENCE [LARGE SCALE GENOMIC DNA]</scope>
    <source>
        <strain evidence="7 8">DSM 15436</strain>
    </source>
</reference>
<evidence type="ECO:0000256" key="3">
    <source>
        <dbReference type="ARBA" id="ARBA00022448"/>
    </source>
</evidence>